<reference evidence="1" key="1">
    <citation type="journal article" date="2023" name="Insect Mol. Biol.">
        <title>Genome sequencing provides insights into the evolution of gene families encoding plant cell wall-degrading enzymes in longhorned beetles.</title>
        <authorList>
            <person name="Shin N.R."/>
            <person name="Okamura Y."/>
            <person name="Kirsch R."/>
            <person name="Pauchet Y."/>
        </authorList>
    </citation>
    <scope>NUCLEOTIDE SEQUENCE</scope>
    <source>
        <strain evidence="1">RBIC_L_NR</strain>
    </source>
</reference>
<name>A0AAV8ZGN2_9CUCU</name>
<accession>A0AAV8ZGN2</accession>
<proteinExistence type="predicted"/>
<dbReference type="AlphaFoldDB" id="A0AAV8ZGN2"/>
<gene>
    <name evidence="1" type="ORF">NQ314_005587</name>
</gene>
<comment type="caution">
    <text evidence="1">The sequence shown here is derived from an EMBL/GenBank/DDBJ whole genome shotgun (WGS) entry which is preliminary data.</text>
</comment>
<keyword evidence="2" id="KW-1185">Reference proteome</keyword>
<dbReference type="EMBL" id="JANEYF010001548">
    <property type="protein sequence ID" value="KAJ8963508.1"/>
    <property type="molecule type" value="Genomic_DNA"/>
</dbReference>
<sequence>MGSLADPIENTQWRVKLKFRQGKADRARTAMKKNDIKFQEATSISNVGGIDLEQVLLIPTLTHTEMFYSRQLCCYNLGIHISDNSSAHMCLWNESTIGRGGNEISSAIFKVLERTKFPFQEKIIWSKNYIGQNKNSMLLFLKLYLVATGDV</sequence>
<evidence type="ECO:0000313" key="2">
    <source>
        <dbReference type="Proteomes" id="UP001162156"/>
    </source>
</evidence>
<dbReference type="Proteomes" id="UP001162156">
    <property type="component" value="Unassembled WGS sequence"/>
</dbReference>
<evidence type="ECO:0000313" key="1">
    <source>
        <dbReference type="EMBL" id="KAJ8963508.1"/>
    </source>
</evidence>
<protein>
    <submittedName>
        <fullName evidence="1">Uncharacterized protein</fullName>
    </submittedName>
</protein>
<organism evidence="1 2">
    <name type="scientific">Rhamnusium bicolor</name>
    <dbReference type="NCBI Taxonomy" id="1586634"/>
    <lineage>
        <taxon>Eukaryota</taxon>
        <taxon>Metazoa</taxon>
        <taxon>Ecdysozoa</taxon>
        <taxon>Arthropoda</taxon>
        <taxon>Hexapoda</taxon>
        <taxon>Insecta</taxon>
        <taxon>Pterygota</taxon>
        <taxon>Neoptera</taxon>
        <taxon>Endopterygota</taxon>
        <taxon>Coleoptera</taxon>
        <taxon>Polyphaga</taxon>
        <taxon>Cucujiformia</taxon>
        <taxon>Chrysomeloidea</taxon>
        <taxon>Cerambycidae</taxon>
        <taxon>Lepturinae</taxon>
        <taxon>Rhagiini</taxon>
        <taxon>Rhamnusium</taxon>
    </lineage>
</organism>